<evidence type="ECO:0000256" key="8">
    <source>
        <dbReference type="ARBA" id="ARBA00022824"/>
    </source>
</evidence>
<dbReference type="PANTHER" id="PTHR12886">
    <property type="entry name" value="PIG-M MANNOSYLTRANSFERASE"/>
    <property type="match status" value="1"/>
</dbReference>
<evidence type="ECO:0000256" key="9">
    <source>
        <dbReference type="ARBA" id="ARBA00022989"/>
    </source>
</evidence>
<dbReference type="GO" id="GO:0051751">
    <property type="term" value="F:alpha-1,4-mannosyltransferase activity"/>
    <property type="evidence" value="ECO:0007669"/>
    <property type="project" value="InterPro"/>
</dbReference>
<feature type="transmembrane region" description="Helical" evidence="13">
    <location>
        <begin position="419"/>
        <end position="438"/>
    </location>
</feature>
<comment type="caution">
    <text evidence="14">The sequence shown here is derived from an EMBL/GenBank/DDBJ whole genome shotgun (WGS) entry which is preliminary data.</text>
</comment>
<keyword evidence="10 13" id="KW-0472">Membrane</keyword>
<dbReference type="GO" id="GO:0004376">
    <property type="term" value="F:GPI mannosyltransferase activity"/>
    <property type="evidence" value="ECO:0007669"/>
    <property type="project" value="InterPro"/>
</dbReference>
<comment type="similarity">
    <text evidence="3 13">Belongs to the PIGM family.</text>
</comment>
<dbReference type="AlphaFoldDB" id="A0AAW1UTM9"/>
<evidence type="ECO:0000256" key="1">
    <source>
        <dbReference type="ARBA" id="ARBA00004477"/>
    </source>
</evidence>
<comment type="subcellular location">
    <subcellularLocation>
        <location evidence="1 13">Endoplasmic reticulum membrane</location>
        <topology evidence="1 13">Multi-pass membrane protein</topology>
    </subcellularLocation>
</comment>
<comment type="function">
    <text evidence="11 13">Catalytic subunit of the glycosylphosphatidylinositol-mannosyltransferase I complex which catalyzes the transfer of the first mannose, via an alpha-1,4 bond from a dolichol-phosphate-mannose (Dol-P-Man) to the glucosaminyl acyl phosphatidylinositol (GlcN-(acyl)PI) intermediate to generate alpha-D-Man-(1-&gt;4)-alpha-D-GlcN-(1-&gt;6)-(1-radyl,2-acyl-sn-glycero-3-phospho)-2-acyl-inositol and participates in the sixth step of the glycosylphosphatidylinositol-anchor biosynthesis.</text>
</comment>
<evidence type="ECO:0000256" key="11">
    <source>
        <dbReference type="ARBA" id="ARBA00093408"/>
    </source>
</evidence>
<protein>
    <recommendedName>
        <fullName evidence="12 13">GPI alpha-1,4-mannosyltransferase I, catalytic subunit</fullName>
        <ecNumber evidence="13">2.4.1.-</ecNumber>
    </recommendedName>
    <alternativeName>
        <fullName evidence="13">GPI mannosyltransferase I</fullName>
    </alternativeName>
</protein>
<accession>A0AAW1UTM9</accession>
<dbReference type="GO" id="GO:1990529">
    <property type="term" value="C:glycosylphosphatidylinositol-mannosyltransferase I complex"/>
    <property type="evidence" value="ECO:0007669"/>
    <property type="project" value="TreeGrafter"/>
</dbReference>
<keyword evidence="8 13" id="KW-0256">Endoplasmic reticulum</keyword>
<feature type="transmembrane region" description="Helical" evidence="13">
    <location>
        <begin position="343"/>
        <end position="362"/>
    </location>
</feature>
<evidence type="ECO:0000313" key="14">
    <source>
        <dbReference type="EMBL" id="KAK9885835.1"/>
    </source>
</evidence>
<sequence length="480" mass="56273">MIMDNWFQKFVRIHYGIHLMTSLIIRFGLIGYSIYHDKVYTIPYTDVDYRVFTDASRYVLLGESPYERHTYRYSPLLAIALIPNLKICFIFGKILFSVIDILVALLIRKILIYNIEEYSEFSKTKYLSIEGTEKSINDSKNVRSNHNLKKIKLSLVHDDTLNFIANISIIAWLYNPLTIAIATRGNCDSIAGLLVLTTIFCIQCKKKYFLGGLFHGLAIHFRLYPIFYSLTLFMFLSNYSYYVHPAAVKITSKKTVCKQNEEKRTIFKKKYLMYLIPNRNQISLVLGCLMSLVLSIGFFYYLYGFKFIYETYLYHFVRHDTRHNFSLYFYLQYLTAFIKNVPFWQNILMTLPQLVLIVVISVRYGLDKISFNFGIVIQTIVMVTYNTVLTSQYFVWIMVVLPLCIWQIKMSIISAGSCILVWFVAQGAWLFPAFLLEFKGQNTFIYVWLQGVAFFCANIAILGRLIMNHKPHDFKILKKY</sequence>
<dbReference type="InterPro" id="IPR007704">
    <property type="entry name" value="PIG-M"/>
</dbReference>
<dbReference type="GO" id="GO:0005789">
    <property type="term" value="C:endoplasmic reticulum membrane"/>
    <property type="evidence" value="ECO:0007669"/>
    <property type="project" value="UniProtKB-SubCell"/>
</dbReference>
<dbReference type="PANTHER" id="PTHR12886:SF0">
    <property type="entry name" value="GPI MANNOSYLTRANSFERASE 1"/>
    <property type="match status" value="1"/>
</dbReference>
<evidence type="ECO:0000256" key="10">
    <source>
        <dbReference type="ARBA" id="ARBA00023136"/>
    </source>
</evidence>
<feature type="transmembrane region" description="Helical" evidence="13">
    <location>
        <begin position="76"/>
        <end position="107"/>
    </location>
</feature>
<keyword evidence="6 13" id="KW-0808">Transferase</keyword>
<feature type="transmembrane region" description="Helical" evidence="13">
    <location>
        <begin position="12"/>
        <end position="35"/>
    </location>
</feature>
<keyword evidence="5 13" id="KW-0328">Glycosyltransferase</keyword>
<reference evidence="14 15" key="1">
    <citation type="submission" date="2023-03" db="EMBL/GenBank/DDBJ databases">
        <title>Genome insight into feeding habits of ladybird beetles.</title>
        <authorList>
            <person name="Li H.-S."/>
            <person name="Huang Y.-H."/>
            <person name="Pang H."/>
        </authorList>
    </citation>
    <scope>NUCLEOTIDE SEQUENCE [LARGE SCALE GENOMIC DNA]</scope>
    <source>
        <strain evidence="14">SYSU_2023b</strain>
        <tissue evidence="14">Whole body</tissue>
    </source>
</reference>
<feature type="transmembrane region" description="Helical" evidence="13">
    <location>
        <begin position="444"/>
        <end position="467"/>
    </location>
</feature>
<dbReference type="Pfam" id="PF05007">
    <property type="entry name" value="Mannosyl_trans"/>
    <property type="match status" value="1"/>
</dbReference>
<dbReference type="GO" id="GO:0006506">
    <property type="term" value="P:GPI anchor biosynthetic process"/>
    <property type="evidence" value="ECO:0007669"/>
    <property type="project" value="UniProtKB-KW"/>
</dbReference>
<keyword evidence="15" id="KW-1185">Reference proteome</keyword>
<evidence type="ECO:0000256" key="5">
    <source>
        <dbReference type="ARBA" id="ARBA00022676"/>
    </source>
</evidence>
<evidence type="ECO:0000256" key="13">
    <source>
        <dbReference type="RuleBase" id="RU365064"/>
    </source>
</evidence>
<feature type="transmembrane region" description="Helical" evidence="13">
    <location>
        <begin position="282"/>
        <end position="303"/>
    </location>
</feature>
<dbReference type="EC" id="2.4.1.-" evidence="13"/>
<evidence type="ECO:0000256" key="3">
    <source>
        <dbReference type="ARBA" id="ARBA00011071"/>
    </source>
</evidence>
<evidence type="ECO:0000256" key="12">
    <source>
        <dbReference type="ARBA" id="ARBA00093608"/>
    </source>
</evidence>
<evidence type="ECO:0000256" key="7">
    <source>
        <dbReference type="ARBA" id="ARBA00022692"/>
    </source>
</evidence>
<organism evidence="14 15">
    <name type="scientific">Henosepilachna vigintioctopunctata</name>
    <dbReference type="NCBI Taxonomy" id="420089"/>
    <lineage>
        <taxon>Eukaryota</taxon>
        <taxon>Metazoa</taxon>
        <taxon>Ecdysozoa</taxon>
        <taxon>Arthropoda</taxon>
        <taxon>Hexapoda</taxon>
        <taxon>Insecta</taxon>
        <taxon>Pterygota</taxon>
        <taxon>Neoptera</taxon>
        <taxon>Endopterygota</taxon>
        <taxon>Coleoptera</taxon>
        <taxon>Polyphaga</taxon>
        <taxon>Cucujiformia</taxon>
        <taxon>Coccinelloidea</taxon>
        <taxon>Coccinellidae</taxon>
        <taxon>Epilachninae</taxon>
        <taxon>Epilachnini</taxon>
        <taxon>Henosepilachna</taxon>
    </lineage>
</organism>
<gene>
    <name evidence="14" type="ORF">WA026_013706</name>
</gene>
<name>A0AAW1UTM9_9CUCU</name>
<comment type="pathway">
    <text evidence="2 13">Glycolipid biosynthesis; glycosylphosphatidylinositol-anchor biosynthesis.</text>
</comment>
<evidence type="ECO:0000256" key="4">
    <source>
        <dbReference type="ARBA" id="ARBA00022502"/>
    </source>
</evidence>
<proteinExistence type="inferred from homology"/>
<keyword evidence="9 13" id="KW-1133">Transmembrane helix</keyword>
<feature type="transmembrane region" description="Helical" evidence="13">
    <location>
        <begin position="369"/>
        <end position="387"/>
    </location>
</feature>
<evidence type="ECO:0000256" key="2">
    <source>
        <dbReference type="ARBA" id="ARBA00004687"/>
    </source>
</evidence>
<keyword evidence="4 13" id="KW-0337">GPI-anchor biosynthesis</keyword>
<dbReference type="Proteomes" id="UP001431783">
    <property type="component" value="Unassembled WGS sequence"/>
</dbReference>
<evidence type="ECO:0000313" key="15">
    <source>
        <dbReference type="Proteomes" id="UP001431783"/>
    </source>
</evidence>
<keyword evidence="7 13" id="KW-0812">Transmembrane</keyword>
<evidence type="ECO:0000256" key="6">
    <source>
        <dbReference type="ARBA" id="ARBA00022679"/>
    </source>
</evidence>
<dbReference type="EMBL" id="JARQZJ010000097">
    <property type="protein sequence ID" value="KAK9885835.1"/>
    <property type="molecule type" value="Genomic_DNA"/>
</dbReference>